<sequence>MPQIQIGPDAAAVGAAVAGRIVDDLTTALRGGRRFVLGCPGGRTPVSTYHALAALAAARELDLSGLVIAMMDDYVVPDGTSWRNVDGDAHYSCRRFARVEIQGVLNRVLPTDRWVRDEHVWFPDPKDPAAYEERIADAGGIDCFLLASGAGDGHVAFNPPGSPVDSLTRIVRLGEQTRRDNLATFPGFGGLDDVPTHGVTIGIGTIVRHSASAPMILLGADKRHAYTRLTTGEGYDPEWPATVYRLVPPAMLYADRAAAGESPDREQR</sequence>
<dbReference type="Pfam" id="PF01182">
    <property type="entry name" value="Glucosamine_iso"/>
    <property type="match status" value="1"/>
</dbReference>
<keyword evidence="2" id="KW-0119">Carbohydrate metabolism</keyword>
<reference evidence="4 5" key="1">
    <citation type="submission" date="2020-07" db="EMBL/GenBank/DDBJ databases">
        <title>Sequencing the genomes of 1000 actinobacteria strains.</title>
        <authorList>
            <person name="Klenk H.-P."/>
        </authorList>
    </citation>
    <scope>NUCLEOTIDE SEQUENCE [LARGE SCALE GENOMIC DNA]</scope>
    <source>
        <strain evidence="4 5">DSM 103164</strain>
    </source>
</reference>
<evidence type="ECO:0000259" key="3">
    <source>
        <dbReference type="Pfam" id="PF01182"/>
    </source>
</evidence>
<evidence type="ECO:0000256" key="2">
    <source>
        <dbReference type="ARBA" id="ARBA00023277"/>
    </source>
</evidence>
<keyword evidence="5" id="KW-1185">Reference proteome</keyword>
<comment type="caution">
    <text evidence="4">The sequence shown here is derived from an EMBL/GenBank/DDBJ whole genome shotgun (WGS) entry which is preliminary data.</text>
</comment>
<dbReference type="GO" id="GO:0042802">
    <property type="term" value="F:identical protein binding"/>
    <property type="evidence" value="ECO:0007669"/>
    <property type="project" value="TreeGrafter"/>
</dbReference>
<dbReference type="GO" id="GO:0004342">
    <property type="term" value="F:glucosamine-6-phosphate deaminase activity"/>
    <property type="evidence" value="ECO:0007669"/>
    <property type="project" value="UniProtKB-EC"/>
</dbReference>
<dbReference type="EC" id="3.5.99.6" evidence="4"/>
<dbReference type="InterPro" id="IPR037171">
    <property type="entry name" value="NagB/RpiA_transferase-like"/>
</dbReference>
<accession>A0A7Z0IMK6</accession>
<organism evidence="4 5">
    <name type="scientific">Naumannella cuiyingiana</name>
    <dbReference type="NCBI Taxonomy" id="1347891"/>
    <lineage>
        <taxon>Bacteria</taxon>
        <taxon>Bacillati</taxon>
        <taxon>Actinomycetota</taxon>
        <taxon>Actinomycetes</taxon>
        <taxon>Propionibacteriales</taxon>
        <taxon>Propionibacteriaceae</taxon>
        <taxon>Naumannella</taxon>
    </lineage>
</organism>
<protein>
    <submittedName>
        <fullName evidence="4">Glucosamine-6-phosphate deaminase</fullName>
        <ecNumber evidence="4">3.5.99.6</ecNumber>
    </submittedName>
</protein>
<evidence type="ECO:0000256" key="1">
    <source>
        <dbReference type="ARBA" id="ARBA00022801"/>
    </source>
</evidence>
<dbReference type="GO" id="GO:0019262">
    <property type="term" value="P:N-acetylneuraminate catabolic process"/>
    <property type="evidence" value="ECO:0007669"/>
    <property type="project" value="TreeGrafter"/>
</dbReference>
<dbReference type="PANTHER" id="PTHR11280:SF5">
    <property type="entry name" value="GLUCOSAMINE-6-PHOSPHATE ISOMERASE"/>
    <property type="match status" value="1"/>
</dbReference>
<dbReference type="InterPro" id="IPR004547">
    <property type="entry name" value="Glucosamine6P_isomerase"/>
</dbReference>
<proteinExistence type="predicted"/>
<dbReference type="GO" id="GO:0005975">
    <property type="term" value="P:carbohydrate metabolic process"/>
    <property type="evidence" value="ECO:0007669"/>
    <property type="project" value="InterPro"/>
</dbReference>
<dbReference type="AlphaFoldDB" id="A0A7Z0IMK6"/>
<dbReference type="GO" id="GO:0006046">
    <property type="term" value="P:N-acetylglucosamine catabolic process"/>
    <property type="evidence" value="ECO:0007669"/>
    <property type="project" value="TreeGrafter"/>
</dbReference>
<dbReference type="Proteomes" id="UP000527616">
    <property type="component" value="Unassembled WGS sequence"/>
</dbReference>
<dbReference type="InterPro" id="IPR006148">
    <property type="entry name" value="Glc/Gal-6P_isomerase"/>
</dbReference>
<dbReference type="SUPFAM" id="SSF100950">
    <property type="entry name" value="NagB/RpiA/CoA transferase-like"/>
    <property type="match status" value="1"/>
</dbReference>
<dbReference type="PANTHER" id="PTHR11280">
    <property type="entry name" value="GLUCOSAMINE-6-PHOSPHATE ISOMERASE"/>
    <property type="match status" value="1"/>
</dbReference>
<keyword evidence="1 4" id="KW-0378">Hydrolase</keyword>
<dbReference type="EMBL" id="JACBZS010000001">
    <property type="protein sequence ID" value="NYI72697.1"/>
    <property type="molecule type" value="Genomic_DNA"/>
</dbReference>
<dbReference type="RefSeq" id="WP_179446316.1">
    <property type="nucleotide sequence ID" value="NZ_JACBZS010000001.1"/>
</dbReference>
<evidence type="ECO:0000313" key="4">
    <source>
        <dbReference type="EMBL" id="NYI72697.1"/>
    </source>
</evidence>
<feature type="domain" description="Glucosamine/galactosamine-6-phosphate isomerase" evidence="3">
    <location>
        <begin position="8"/>
        <end position="243"/>
    </location>
</feature>
<dbReference type="Gene3D" id="3.40.50.1360">
    <property type="match status" value="1"/>
</dbReference>
<evidence type="ECO:0000313" key="5">
    <source>
        <dbReference type="Proteomes" id="UP000527616"/>
    </source>
</evidence>
<dbReference type="GO" id="GO:0006043">
    <property type="term" value="P:glucosamine catabolic process"/>
    <property type="evidence" value="ECO:0007669"/>
    <property type="project" value="TreeGrafter"/>
</dbReference>
<name>A0A7Z0IMK6_9ACTN</name>
<gene>
    <name evidence="4" type="ORF">GGQ54_003257</name>
</gene>
<dbReference type="GO" id="GO:0005737">
    <property type="term" value="C:cytoplasm"/>
    <property type="evidence" value="ECO:0007669"/>
    <property type="project" value="TreeGrafter"/>
</dbReference>